<reference evidence="1" key="1">
    <citation type="submission" date="2016-10" db="EMBL/GenBank/DDBJ databases">
        <title>Sequence of Gallionella enrichment culture.</title>
        <authorList>
            <person name="Poehlein A."/>
            <person name="Muehling M."/>
            <person name="Daniel R."/>
        </authorList>
    </citation>
    <scope>NUCLEOTIDE SEQUENCE</scope>
</reference>
<organism evidence="1">
    <name type="scientific">mine drainage metagenome</name>
    <dbReference type="NCBI Taxonomy" id="410659"/>
    <lineage>
        <taxon>unclassified sequences</taxon>
        <taxon>metagenomes</taxon>
        <taxon>ecological metagenomes</taxon>
    </lineage>
</organism>
<proteinExistence type="predicted"/>
<name>A0A1J5PKN4_9ZZZZ</name>
<evidence type="ECO:0000313" key="1">
    <source>
        <dbReference type="EMBL" id="OIQ71376.1"/>
    </source>
</evidence>
<dbReference type="EMBL" id="MLJW01003758">
    <property type="protein sequence ID" value="OIQ71376.1"/>
    <property type="molecule type" value="Genomic_DNA"/>
</dbReference>
<accession>A0A1J5PKN4</accession>
<comment type="caution">
    <text evidence="1">The sequence shown here is derived from an EMBL/GenBank/DDBJ whole genome shotgun (WGS) entry which is preliminary data.</text>
</comment>
<dbReference type="AlphaFoldDB" id="A0A1J5PKN4"/>
<protein>
    <submittedName>
        <fullName evidence="1">Uncharacterized protein</fullName>
    </submittedName>
</protein>
<gene>
    <name evidence="1" type="ORF">GALL_470080</name>
</gene>
<sequence>MRHLLLHGAHHGRGCMAEHGPAVTQTEISIVLPVSIGHVSTLGTDHLQGKRC</sequence>